<reference evidence="2 3" key="1">
    <citation type="submission" date="2017-09" db="EMBL/GenBank/DDBJ databases">
        <authorList>
            <person name="Ehlers B."/>
            <person name="Leendertz F.H."/>
        </authorList>
    </citation>
    <scope>NUCLEOTIDE SEQUENCE [LARGE SCALE GENOMIC DNA]</scope>
    <source>
        <strain evidence="2 3">DSM 18289</strain>
    </source>
</reference>
<dbReference type="AlphaFoldDB" id="A0A285PFB7"/>
<dbReference type="PANTHER" id="PTHR43792">
    <property type="entry name" value="GNAT FAMILY, PUTATIVE (AFU_ORTHOLOGUE AFUA_3G00765)-RELATED-RELATED"/>
    <property type="match status" value="1"/>
</dbReference>
<dbReference type="InterPro" id="IPR000182">
    <property type="entry name" value="GNAT_dom"/>
</dbReference>
<dbReference type="EMBL" id="OBEL01000003">
    <property type="protein sequence ID" value="SNZ19927.1"/>
    <property type="molecule type" value="Genomic_DNA"/>
</dbReference>
<dbReference type="PANTHER" id="PTHR43792:SF1">
    <property type="entry name" value="N-ACETYLTRANSFERASE DOMAIN-CONTAINING PROTEIN"/>
    <property type="match status" value="1"/>
</dbReference>
<name>A0A285PFB7_9HYPH</name>
<feature type="domain" description="N-acetyltransferase" evidence="1">
    <location>
        <begin position="10"/>
        <end position="169"/>
    </location>
</feature>
<organism evidence="2 3">
    <name type="scientific">Cohaesibacter gelatinilyticus</name>
    <dbReference type="NCBI Taxonomy" id="372072"/>
    <lineage>
        <taxon>Bacteria</taxon>
        <taxon>Pseudomonadati</taxon>
        <taxon>Pseudomonadota</taxon>
        <taxon>Alphaproteobacteria</taxon>
        <taxon>Hyphomicrobiales</taxon>
        <taxon>Cohaesibacteraceae</taxon>
    </lineage>
</organism>
<dbReference type="Proteomes" id="UP000219439">
    <property type="component" value="Unassembled WGS sequence"/>
</dbReference>
<keyword evidence="3" id="KW-1185">Reference proteome</keyword>
<dbReference type="RefSeq" id="WP_097154287.1">
    <property type="nucleotide sequence ID" value="NZ_OBEL01000003.1"/>
</dbReference>
<protein>
    <submittedName>
        <fullName evidence="2">Protein N-acetyltransferase, RimJ/RimL family</fullName>
    </submittedName>
</protein>
<dbReference type="SUPFAM" id="SSF55729">
    <property type="entry name" value="Acyl-CoA N-acyltransferases (Nat)"/>
    <property type="match status" value="1"/>
</dbReference>
<evidence type="ECO:0000313" key="3">
    <source>
        <dbReference type="Proteomes" id="UP000219439"/>
    </source>
</evidence>
<proteinExistence type="predicted"/>
<dbReference type="InterPro" id="IPR051531">
    <property type="entry name" value="N-acetyltransferase"/>
</dbReference>
<dbReference type="OrthoDB" id="6293260at2"/>
<dbReference type="Gene3D" id="3.40.630.30">
    <property type="match status" value="1"/>
</dbReference>
<sequence length="179" mass="20526">MNPVYKTDRLILRPRSLNDLEDCVAMDLDPAVVKYIRPTEDEETHRAFLQERFKRSYEDGLGFWSVFLRKEDGSQGDFIGWVLLVPLADEGPEVEIGYRFIQAAWGNGYASEAAAVIRDHAFQQTDLYEIVAVTHPENRASQSVLRKIGLLQKEDKLAYGQMLPFFTLEKARWQELSAA</sequence>
<accession>A0A285PFB7</accession>
<keyword evidence="2" id="KW-0808">Transferase</keyword>
<dbReference type="Pfam" id="PF13302">
    <property type="entry name" value="Acetyltransf_3"/>
    <property type="match status" value="1"/>
</dbReference>
<dbReference type="GO" id="GO:0016747">
    <property type="term" value="F:acyltransferase activity, transferring groups other than amino-acyl groups"/>
    <property type="evidence" value="ECO:0007669"/>
    <property type="project" value="InterPro"/>
</dbReference>
<gene>
    <name evidence="2" type="ORF">SAMN06265368_3023</name>
</gene>
<evidence type="ECO:0000313" key="2">
    <source>
        <dbReference type="EMBL" id="SNZ19927.1"/>
    </source>
</evidence>
<dbReference type="InterPro" id="IPR016181">
    <property type="entry name" value="Acyl_CoA_acyltransferase"/>
</dbReference>
<dbReference type="PROSITE" id="PS51186">
    <property type="entry name" value="GNAT"/>
    <property type="match status" value="1"/>
</dbReference>
<evidence type="ECO:0000259" key="1">
    <source>
        <dbReference type="PROSITE" id="PS51186"/>
    </source>
</evidence>